<keyword evidence="5" id="KW-0325">Glycoprotein</keyword>
<name>A0A813R5X7_9BILA</name>
<proteinExistence type="inferred from homology"/>
<organism evidence="8 9">
    <name type="scientific">Adineta steineri</name>
    <dbReference type="NCBI Taxonomy" id="433720"/>
    <lineage>
        <taxon>Eukaryota</taxon>
        <taxon>Metazoa</taxon>
        <taxon>Spiralia</taxon>
        <taxon>Gnathifera</taxon>
        <taxon>Rotifera</taxon>
        <taxon>Eurotatoria</taxon>
        <taxon>Bdelloidea</taxon>
        <taxon>Adinetida</taxon>
        <taxon>Adinetidae</taxon>
        <taxon>Adineta</taxon>
    </lineage>
</organism>
<evidence type="ECO:0000256" key="1">
    <source>
        <dbReference type="ARBA" id="ARBA00001973"/>
    </source>
</evidence>
<feature type="domain" description="Chitin-binding type-4" evidence="7">
    <location>
        <begin position="21"/>
        <end position="201"/>
    </location>
</feature>
<keyword evidence="4" id="KW-1015">Disulfide bond</keyword>
<dbReference type="AlphaFoldDB" id="A0A813R5X7"/>
<dbReference type="Proteomes" id="UP000663891">
    <property type="component" value="Unassembled WGS sequence"/>
</dbReference>
<evidence type="ECO:0000256" key="4">
    <source>
        <dbReference type="ARBA" id="ARBA00023157"/>
    </source>
</evidence>
<keyword evidence="3" id="KW-0186">Copper</keyword>
<dbReference type="EMBL" id="CAJNON010000013">
    <property type="protein sequence ID" value="CAF0775689.1"/>
    <property type="molecule type" value="Genomic_DNA"/>
</dbReference>
<dbReference type="InterPro" id="IPR004302">
    <property type="entry name" value="Cellulose/chitin-bd_N"/>
</dbReference>
<evidence type="ECO:0000259" key="7">
    <source>
        <dbReference type="Pfam" id="PF03067"/>
    </source>
</evidence>
<dbReference type="OrthoDB" id="64893at2759"/>
<feature type="domain" description="Chitin-binding type-4" evidence="7">
    <location>
        <begin position="220"/>
        <end position="405"/>
    </location>
</feature>
<comment type="cofactor">
    <cofactor evidence="1">
        <name>Cu(2+)</name>
        <dbReference type="ChEBI" id="CHEBI:29036"/>
    </cofactor>
</comment>
<dbReference type="PANTHER" id="PTHR36575:SF2">
    <property type="entry name" value="CHITIN-BINDING TYPE-4 DOMAIN-CONTAINING PROTEIN-RELATED"/>
    <property type="match status" value="1"/>
</dbReference>
<dbReference type="InterPro" id="IPR052282">
    <property type="entry name" value="Starch-active_LPMO"/>
</dbReference>
<sequence>MRKEIFNWFITIISLHHIHGHGRMEDPPARNAAWRYGFNVPANYDDVGLNCGGLSIQKANDGKCGICGDSYVGPRDHEAGGKYATNIIVRNYEPNSLIDVKILLTANHVGFMEFRLCSLVNSNSELTQECLDQNLLFIEGFGTQYPVNEGIDSILLRLHIPSGLSCPHCVLQWRYHAGNSWGTDGVTGKSCLGCGHQEEFYKEIFNWFITIISLHHIHGHGRMEDPPARNAAWRYGFNVPANYDDVGLNCGGLSIQKANDGKCGVCGDSYVGPRDHEAGGRYATNIIVRNYEPNSLIDVKILLTANHVGFMEFRLCSLVNSNSELTQECLDQNLLFIEGFGTQYPVNEGIDSILLRLHIPSGLQCPHCVLQWRYHAGNSWGTDGVTGKSCLGCGHQEEFYNCADISIAPKDDNNNNNLLLPLSTTSTSTETPLFLLPFLDSNMISSENEYIPIFTYPTTTESTTTTIMNIIYPYQSSDELINHFNKKNKTFRCYPTNEVLKPLIGIENWCLQICAVNCPPTLCACVQI</sequence>
<accession>A0A813R5X7</accession>
<evidence type="ECO:0000256" key="3">
    <source>
        <dbReference type="ARBA" id="ARBA00023008"/>
    </source>
</evidence>
<comment type="similarity">
    <text evidence="6">Belongs to the polysaccharide monooxygenase AA13 family.</text>
</comment>
<evidence type="ECO:0000256" key="5">
    <source>
        <dbReference type="ARBA" id="ARBA00023180"/>
    </source>
</evidence>
<protein>
    <recommendedName>
        <fullName evidence="7">Chitin-binding type-4 domain-containing protein</fullName>
    </recommendedName>
</protein>
<dbReference type="Pfam" id="PF03067">
    <property type="entry name" value="LPMO_10"/>
    <property type="match status" value="2"/>
</dbReference>
<reference evidence="8" key="1">
    <citation type="submission" date="2021-02" db="EMBL/GenBank/DDBJ databases">
        <authorList>
            <person name="Nowell W R."/>
        </authorList>
    </citation>
    <scope>NUCLEOTIDE SEQUENCE</scope>
</reference>
<gene>
    <name evidence="8" type="ORF">VCS650_LOCUS2632</name>
</gene>
<keyword evidence="2" id="KW-0479">Metal-binding</keyword>
<evidence type="ECO:0000256" key="2">
    <source>
        <dbReference type="ARBA" id="ARBA00022723"/>
    </source>
</evidence>
<dbReference type="GO" id="GO:0046872">
    <property type="term" value="F:metal ion binding"/>
    <property type="evidence" value="ECO:0007669"/>
    <property type="project" value="UniProtKB-KW"/>
</dbReference>
<evidence type="ECO:0000313" key="9">
    <source>
        <dbReference type="Proteomes" id="UP000663891"/>
    </source>
</evidence>
<evidence type="ECO:0000313" key="8">
    <source>
        <dbReference type="EMBL" id="CAF0775689.1"/>
    </source>
</evidence>
<dbReference type="PANTHER" id="PTHR36575">
    <property type="entry name" value="BINDING PROTEIN, PUTATIVE (AFU_ORTHOLOGUE AFUA_1G14430)-RELATED"/>
    <property type="match status" value="1"/>
</dbReference>
<evidence type="ECO:0000256" key="6">
    <source>
        <dbReference type="ARBA" id="ARBA00034311"/>
    </source>
</evidence>
<comment type="caution">
    <text evidence="8">The sequence shown here is derived from an EMBL/GenBank/DDBJ whole genome shotgun (WGS) entry which is preliminary data.</text>
</comment>